<keyword evidence="1" id="KW-0732">Signal</keyword>
<gene>
    <name evidence="3" type="ORF">DQK91_19140</name>
</gene>
<reference evidence="3 4" key="1">
    <citation type="submission" date="2018-06" db="EMBL/GenBank/DDBJ databases">
        <title>Complete genome of Desulfovibrio marinus P48SEP.</title>
        <authorList>
            <person name="Crispim J.S."/>
            <person name="Vidigal P.M.P."/>
            <person name="Silva L.C.F."/>
            <person name="Araujo L.C."/>
            <person name="Laguardia C.N."/>
            <person name="Dias R.S."/>
            <person name="Sousa M.P."/>
            <person name="Paula S.O."/>
            <person name="Silva C."/>
        </authorList>
    </citation>
    <scope>NUCLEOTIDE SEQUENCE [LARGE SCALE GENOMIC DNA]</scope>
    <source>
        <strain evidence="3 4">P48SEP</strain>
    </source>
</reference>
<evidence type="ECO:0000259" key="2">
    <source>
        <dbReference type="Pfam" id="PF13205"/>
    </source>
</evidence>
<sequence>MAASTSRIGGSAMPASKTMTIVFLAACLAVFIALPILAADNELPQVVSTSPANGAQNVAPGKTELRVTFSKPMRDQSWSWAYEDQATFPQITAQPHYEDGGVTCVLPVLLEPGKSYVIWLNTANLHNFTDEAGNALPPYRWEFHTGK</sequence>
<evidence type="ECO:0000313" key="3">
    <source>
        <dbReference type="EMBL" id="TVM31226.1"/>
    </source>
</evidence>
<dbReference type="AlphaFoldDB" id="A0A6P1ZD98"/>
<dbReference type="Pfam" id="PF13205">
    <property type="entry name" value="Big_5"/>
    <property type="match status" value="1"/>
</dbReference>
<name>A0A6P1ZD98_9BACT</name>
<feature type="domain" description="SbsA Ig-like" evidence="2">
    <location>
        <begin position="40"/>
        <end position="145"/>
    </location>
</feature>
<comment type="caution">
    <text evidence="3">The sequence shown here is derived from an EMBL/GenBank/DDBJ whole genome shotgun (WGS) entry which is preliminary data.</text>
</comment>
<proteinExistence type="predicted"/>
<dbReference type="Proteomes" id="UP000434052">
    <property type="component" value="Unassembled WGS sequence"/>
</dbReference>
<evidence type="ECO:0000256" key="1">
    <source>
        <dbReference type="ARBA" id="ARBA00022729"/>
    </source>
</evidence>
<accession>A0A6P1ZD98</accession>
<dbReference type="OrthoDB" id="291597at2"/>
<dbReference type="InterPro" id="IPR032812">
    <property type="entry name" value="SbsA_Ig"/>
</dbReference>
<protein>
    <recommendedName>
        <fullName evidence="2">SbsA Ig-like domain-containing protein</fullName>
    </recommendedName>
</protein>
<organism evidence="3 4">
    <name type="scientific">Oceanidesulfovibrio marinus</name>
    <dbReference type="NCBI Taxonomy" id="370038"/>
    <lineage>
        <taxon>Bacteria</taxon>
        <taxon>Pseudomonadati</taxon>
        <taxon>Thermodesulfobacteriota</taxon>
        <taxon>Desulfovibrionia</taxon>
        <taxon>Desulfovibrionales</taxon>
        <taxon>Desulfovibrionaceae</taxon>
        <taxon>Oceanidesulfovibrio</taxon>
    </lineage>
</organism>
<dbReference type="EMBL" id="QMIF01000017">
    <property type="protein sequence ID" value="TVM31226.1"/>
    <property type="molecule type" value="Genomic_DNA"/>
</dbReference>
<evidence type="ECO:0000313" key="4">
    <source>
        <dbReference type="Proteomes" id="UP000434052"/>
    </source>
</evidence>